<dbReference type="PANTHER" id="PTHR14218">
    <property type="entry name" value="PROTEASE S8 TRIPEPTIDYL PEPTIDASE I CLN2"/>
    <property type="match status" value="1"/>
</dbReference>
<keyword evidence="11 15" id="KW-0106">Calcium</keyword>
<gene>
    <name evidence="18" type="ORF">CERSUDRAFT_107569</name>
</gene>
<feature type="chain" id="PRO_5004023653" description="tripeptidyl-peptidase II" evidence="16">
    <location>
        <begin position="22"/>
        <end position="590"/>
    </location>
</feature>
<feature type="binding site" evidence="15">
    <location>
        <position position="550"/>
    </location>
    <ligand>
        <name>Ca(2+)</name>
        <dbReference type="ChEBI" id="CHEBI:29108"/>
    </ligand>
</feature>
<dbReference type="GO" id="GO:0046872">
    <property type="term" value="F:metal ion binding"/>
    <property type="evidence" value="ECO:0007669"/>
    <property type="project" value="UniProtKB-UniRule"/>
</dbReference>
<evidence type="ECO:0000259" key="17">
    <source>
        <dbReference type="PROSITE" id="PS51695"/>
    </source>
</evidence>
<dbReference type="SUPFAM" id="SSF52743">
    <property type="entry name" value="Subtilisin-like"/>
    <property type="match status" value="1"/>
</dbReference>
<feature type="active site" description="Charge relay system" evidence="15">
    <location>
        <position position="507"/>
    </location>
</feature>
<feature type="active site" description="Charge relay system" evidence="15">
    <location>
        <position position="305"/>
    </location>
</feature>
<evidence type="ECO:0000256" key="2">
    <source>
        <dbReference type="ARBA" id="ARBA00002451"/>
    </source>
</evidence>
<evidence type="ECO:0000256" key="9">
    <source>
        <dbReference type="ARBA" id="ARBA00022801"/>
    </source>
</evidence>
<dbReference type="GO" id="GO:0008240">
    <property type="term" value="F:tripeptidyl-peptidase activity"/>
    <property type="evidence" value="ECO:0007669"/>
    <property type="project" value="UniProtKB-EC"/>
</dbReference>
<sequence>MWKRIFVVVCTSTILSSFGTAASPLYGRADLAVKHEWALVPHKWEWQGPAPANHHVDLRIGLKQGKLDELIATLYEVSDPIHARYGQHLTKTQAEALVAPTEETTQAIHDWLDFHGVDLSSIAYSPAGDWLSLQLPLAQVETMLSTKYHTYRHLETKDTVVRTLSYSLPRALHDHIDVIHPTTMFGSMRDFRATFHVTDDSARSDTVVASNGTTVKGPAGQDIPVSCNTTVTPACLQALYRTEGYVPKAANKGNRIGIAGYLEQFVNFADLQTFFTMFRPDAVGANVTVISVDGGLNDQTMPGDEANLDTQYTEGLTFPTPNVYYTTPGTAPTINDSVTPPQRDEPYIDWLQFVLSHDDMPQTFTTSYGGDERACNLFAQLGARGASVMFSSGDGGVGAGTCGTNDGTNRTIFQPVFPATCPFVTSVGATFHIAPERGIDFSQGGFSVYFPRPLYQEAAVPPFLNRLGSTYAGLFNPAGRGVPDVSAQGEGFQVVVGGRVESVGGTSASSPTFAGIISLLNDFRISQGKPSLGFLNPLLYSVGAPAFTDITLGNNPGCGTPGFNATEGWDAITGLGTPDFVNFQELLGRL</sequence>
<proteinExistence type="predicted"/>
<keyword evidence="7 15" id="KW-0479">Metal-binding</keyword>
<feature type="binding site" evidence="15">
    <location>
        <position position="570"/>
    </location>
    <ligand>
        <name>Ca(2+)</name>
        <dbReference type="ChEBI" id="CHEBI:29108"/>
    </ligand>
</feature>
<dbReference type="InterPro" id="IPR015366">
    <property type="entry name" value="S53_propep"/>
</dbReference>
<keyword evidence="6 15" id="KW-0645">Protease</keyword>
<comment type="subcellular location">
    <subcellularLocation>
        <location evidence="3">Secreted</location>
        <location evidence="3">Extracellular space</location>
    </subcellularLocation>
</comment>
<organism evidence="18 19">
    <name type="scientific">Ceriporiopsis subvermispora (strain B)</name>
    <name type="common">White-rot fungus</name>
    <name type="synonym">Gelatoporia subvermispora</name>
    <dbReference type="NCBI Taxonomy" id="914234"/>
    <lineage>
        <taxon>Eukaryota</taxon>
        <taxon>Fungi</taxon>
        <taxon>Dikarya</taxon>
        <taxon>Basidiomycota</taxon>
        <taxon>Agaricomycotina</taxon>
        <taxon>Agaricomycetes</taxon>
        <taxon>Polyporales</taxon>
        <taxon>Gelatoporiaceae</taxon>
        <taxon>Gelatoporia</taxon>
    </lineage>
</organism>
<feature type="binding site" evidence="15">
    <location>
        <position position="568"/>
    </location>
    <ligand>
        <name>Ca(2+)</name>
        <dbReference type="ChEBI" id="CHEBI:29108"/>
    </ligand>
</feature>
<keyword evidence="14" id="KW-0325">Glycoprotein</keyword>
<evidence type="ECO:0000313" key="18">
    <source>
        <dbReference type="EMBL" id="EMD34382.1"/>
    </source>
</evidence>
<dbReference type="HOGENOM" id="CLU_013783_3_0_1"/>
<evidence type="ECO:0000256" key="11">
    <source>
        <dbReference type="ARBA" id="ARBA00022837"/>
    </source>
</evidence>
<dbReference type="FunFam" id="3.40.50.200:FF:000015">
    <property type="entry name" value="Tripeptidyl peptidase A"/>
    <property type="match status" value="1"/>
</dbReference>
<evidence type="ECO:0000256" key="7">
    <source>
        <dbReference type="ARBA" id="ARBA00022723"/>
    </source>
</evidence>
<dbReference type="InterPro" id="IPR023828">
    <property type="entry name" value="Peptidase_S8_Ser-AS"/>
</dbReference>
<feature type="binding site" evidence="15">
    <location>
        <position position="549"/>
    </location>
    <ligand>
        <name>Ca(2+)</name>
        <dbReference type="ChEBI" id="CHEBI:29108"/>
    </ligand>
</feature>
<keyword evidence="5" id="KW-0964">Secreted</keyword>
<keyword evidence="19" id="KW-1185">Reference proteome</keyword>
<dbReference type="Proteomes" id="UP000016930">
    <property type="component" value="Unassembled WGS sequence"/>
</dbReference>
<feature type="domain" description="Peptidase S53" evidence="17">
    <location>
        <begin position="230"/>
        <end position="590"/>
    </location>
</feature>
<dbReference type="AlphaFoldDB" id="M2R7K2"/>
<evidence type="ECO:0000256" key="14">
    <source>
        <dbReference type="ARBA" id="ARBA00023180"/>
    </source>
</evidence>
<keyword evidence="10 15" id="KW-0720">Serine protease</keyword>
<dbReference type="SUPFAM" id="SSF54897">
    <property type="entry name" value="Protease propeptides/inhibitors"/>
    <property type="match status" value="1"/>
</dbReference>
<dbReference type="STRING" id="914234.M2R7K2"/>
<keyword evidence="9 15" id="KW-0378">Hydrolase</keyword>
<evidence type="ECO:0000256" key="8">
    <source>
        <dbReference type="ARBA" id="ARBA00022729"/>
    </source>
</evidence>
<evidence type="ECO:0000256" key="3">
    <source>
        <dbReference type="ARBA" id="ARBA00004239"/>
    </source>
</evidence>
<comment type="function">
    <text evidence="2">Secreted tripeptidyl-peptidase which degrades proteins at acidic pHs and is involved in virulence.</text>
</comment>
<dbReference type="PROSITE" id="PS00138">
    <property type="entry name" value="SUBTILASE_SER"/>
    <property type="match status" value="1"/>
</dbReference>
<comment type="catalytic activity">
    <reaction evidence="1">
        <text>Release of an N-terminal tripeptide from a polypeptide.</text>
        <dbReference type="EC" id="3.4.14.10"/>
    </reaction>
</comment>
<dbReference type="GO" id="GO:0004252">
    <property type="term" value="F:serine-type endopeptidase activity"/>
    <property type="evidence" value="ECO:0007669"/>
    <property type="project" value="UniProtKB-UniRule"/>
</dbReference>
<dbReference type="PROSITE" id="PS51695">
    <property type="entry name" value="SEDOLISIN"/>
    <property type="match status" value="1"/>
</dbReference>
<evidence type="ECO:0000256" key="13">
    <source>
        <dbReference type="ARBA" id="ARBA00023145"/>
    </source>
</evidence>
<evidence type="ECO:0000256" key="16">
    <source>
        <dbReference type="SAM" id="SignalP"/>
    </source>
</evidence>
<evidence type="ECO:0000256" key="15">
    <source>
        <dbReference type="PROSITE-ProRule" id="PRU01032"/>
    </source>
</evidence>
<reference evidence="18 19" key="1">
    <citation type="journal article" date="2012" name="Proc. Natl. Acad. Sci. U.S.A.">
        <title>Comparative genomics of Ceriporiopsis subvermispora and Phanerochaete chrysosporium provide insight into selective ligninolysis.</title>
        <authorList>
            <person name="Fernandez-Fueyo E."/>
            <person name="Ruiz-Duenas F.J."/>
            <person name="Ferreira P."/>
            <person name="Floudas D."/>
            <person name="Hibbett D.S."/>
            <person name="Canessa P."/>
            <person name="Larrondo L.F."/>
            <person name="James T.Y."/>
            <person name="Seelenfreund D."/>
            <person name="Lobos S."/>
            <person name="Polanco R."/>
            <person name="Tello M."/>
            <person name="Honda Y."/>
            <person name="Watanabe T."/>
            <person name="Watanabe T."/>
            <person name="Ryu J.S."/>
            <person name="Kubicek C.P."/>
            <person name="Schmoll M."/>
            <person name="Gaskell J."/>
            <person name="Hammel K.E."/>
            <person name="St John F.J."/>
            <person name="Vanden Wymelenberg A."/>
            <person name="Sabat G."/>
            <person name="Splinter BonDurant S."/>
            <person name="Syed K."/>
            <person name="Yadav J.S."/>
            <person name="Doddapaneni H."/>
            <person name="Subramanian V."/>
            <person name="Lavin J.L."/>
            <person name="Oguiza J.A."/>
            <person name="Perez G."/>
            <person name="Pisabarro A.G."/>
            <person name="Ramirez L."/>
            <person name="Santoyo F."/>
            <person name="Master E."/>
            <person name="Coutinho P.M."/>
            <person name="Henrissat B."/>
            <person name="Lombard V."/>
            <person name="Magnuson J.K."/>
            <person name="Kuees U."/>
            <person name="Hori C."/>
            <person name="Igarashi K."/>
            <person name="Samejima M."/>
            <person name="Held B.W."/>
            <person name="Barry K.W."/>
            <person name="LaButti K.M."/>
            <person name="Lapidus A."/>
            <person name="Lindquist E.A."/>
            <person name="Lucas S.M."/>
            <person name="Riley R."/>
            <person name="Salamov A.A."/>
            <person name="Hoffmeister D."/>
            <person name="Schwenk D."/>
            <person name="Hadar Y."/>
            <person name="Yarden O."/>
            <person name="de Vries R.P."/>
            <person name="Wiebenga A."/>
            <person name="Stenlid J."/>
            <person name="Eastwood D."/>
            <person name="Grigoriev I.V."/>
            <person name="Berka R.M."/>
            <person name="Blanchette R.A."/>
            <person name="Kersten P."/>
            <person name="Martinez A.T."/>
            <person name="Vicuna R."/>
            <person name="Cullen D."/>
        </authorList>
    </citation>
    <scope>NUCLEOTIDE SEQUENCE [LARGE SCALE GENOMIC DNA]</scope>
    <source>
        <strain evidence="18 19">B</strain>
    </source>
</reference>
<feature type="signal peptide" evidence="16">
    <location>
        <begin position="1"/>
        <end position="21"/>
    </location>
</feature>
<comment type="cofactor">
    <cofactor evidence="15">
        <name>Ca(2+)</name>
        <dbReference type="ChEBI" id="CHEBI:29108"/>
    </cofactor>
    <text evidence="15">Binds 1 Ca(2+) ion per subunit.</text>
</comment>
<evidence type="ECO:0000256" key="5">
    <source>
        <dbReference type="ARBA" id="ARBA00022525"/>
    </source>
</evidence>
<dbReference type="InterPro" id="IPR050819">
    <property type="entry name" value="Tripeptidyl-peptidase_I"/>
</dbReference>
<evidence type="ECO:0000256" key="6">
    <source>
        <dbReference type="ARBA" id="ARBA00022670"/>
    </source>
</evidence>
<dbReference type="InterPro" id="IPR036852">
    <property type="entry name" value="Peptidase_S8/S53_dom_sf"/>
</dbReference>
<dbReference type="EMBL" id="KB445803">
    <property type="protein sequence ID" value="EMD34382.1"/>
    <property type="molecule type" value="Genomic_DNA"/>
</dbReference>
<dbReference type="Pfam" id="PF09286">
    <property type="entry name" value="Pro-kuma_activ"/>
    <property type="match status" value="1"/>
</dbReference>
<dbReference type="GO" id="GO:0005576">
    <property type="term" value="C:extracellular region"/>
    <property type="evidence" value="ECO:0007669"/>
    <property type="project" value="UniProtKB-SubCell"/>
</dbReference>
<name>M2R7K2_CERS8</name>
<dbReference type="PANTHER" id="PTHR14218:SF15">
    <property type="entry name" value="TRIPEPTIDYL-PEPTIDASE 1"/>
    <property type="match status" value="1"/>
</dbReference>
<evidence type="ECO:0000313" key="19">
    <source>
        <dbReference type="Proteomes" id="UP000016930"/>
    </source>
</evidence>
<protein>
    <recommendedName>
        <fullName evidence="4">tripeptidyl-peptidase II</fullName>
        <ecNumber evidence="4">3.4.14.10</ecNumber>
    </recommendedName>
</protein>
<evidence type="ECO:0000256" key="10">
    <source>
        <dbReference type="ARBA" id="ARBA00022825"/>
    </source>
</evidence>
<evidence type="ECO:0000256" key="4">
    <source>
        <dbReference type="ARBA" id="ARBA00012462"/>
    </source>
</evidence>
<dbReference type="CDD" id="cd04056">
    <property type="entry name" value="Peptidases_S53"/>
    <property type="match status" value="1"/>
</dbReference>
<feature type="active site" description="Charge relay system" evidence="15">
    <location>
        <position position="309"/>
    </location>
</feature>
<dbReference type="Gene3D" id="3.40.50.200">
    <property type="entry name" value="Peptidase S8/S53 domain"/>
    <property type="match status" value="1"/>
</dbReference>
<dbReference type="EC" id="3.4.14.10" evidence="4"/>
<dbReference type="InterPro" id="IPR030400">
    <property type="entry name" value="Sedolisin_dom"/>
</dbReference>
<dbReference type="SMART" id="SM00944">
    <property type="entry name" value="Pro-kuma_activ"/>
    <property type="match status" value="1"/>
</dbReference>
<evidence type="ECO:0000256" key="1">
    <source>
        <dbReference type="ARBA" id="ARBA00001910"/>
    </source>
</evidence>
<accession>M2R7K2</accession>
<dbReference type="OrthoDB" id="409122at2759"/>
<dbReference type="GO" id="GO:0006508">
    <property type="term" value="P:proteolysis"/>
    <property type="evidence" value="ECO:0007669"/>
    <property type="project" value="UniProtKB-KW"/>
</dbReference>
<keyword evidence="13" id="KW-0865">Zymogen</keyword>
<keyword evidence="8 16" id="KW-0732">Signal</keyword>
<keyword evidence="12" id="KW-0843">Virulence</keyword>
<dbReference type="CDD" id="cd11377">
    <property type="entry name" value="Pro-peptidase_S53"/>
    <property type="match status" value="1"/>
</dbReference>
<evidence type="ECO:0000256" key="12">
    <source>
        <dbReference type="ARBA" id="ARBA00023026"/>
    </source>
</evidence>